<dbReference type="Pfam" id="PF04379">
    <property type="entry name" value="DUF525"/>
    <property type="match status" value="1"/>
</dbReference>
<organism evidence="2 3">
    <name type="scientific">Helianthus annuus</name>
    <name type="common">Common sunflower</name>
    <dbReference type="NCBI Taxonomy" id="4232"/>
    <lineage>
        <taxon>Eukaryota</taxon>
        <taxon>Viridiplantae</taxon>
        <taxon>Streptophyta</taxon>
        <taxon>Embryophyta</taxon>
        <taxon>Tracheophyta</taxon>
        <taxon>Spermatophyta</taxon>
        <taxon>Magnoliopsida</taxon>
        <taxon>eudicotyledons</taxon>
        <taxon>Gunneridae</taxon>
        <taxon>Pentapetalae</taxon>
        <taxon>asterids</taxon>
        <taxon>campanulids</taxon>
        <taxon>Asterales</taxon>
        <taxon>Asteraceae</taxon>
        <taxon>Asteroideae</taxon>
        <taxon>Heliantheae alliance</taxon>
        <taxon>Heliantheae</taxon>
        <taxon>Helianthus</taxon>
    </lineage>
</organism>
<reference evidence="2" key="2">
    <citation type="submission" date="2020-06" db="EMBL/GenBank/DDBJ databases">
        <title>Helianthus annuus Genome sequencing and assembly Release 2.</title>
        <authorList>
            <person name="Gouzy J."/>
            <person name="Langlade N."/>
            <person name="Munos S."/>
        </authorList>
    </citation>
    <scope>NUCLEOTIDE SEQUENCE</scope>
    <source>
        <tissue evidence="2">Leaves</tissue>
    </source>
</reference>
<protein>
    <submittedName>
        <fullName evidence="2">ApaG domain-containing protein</fullName>
    </submittedName>
</protein>
<reference evidence="2" key="1">
    <citation type="journal article" date="2017" name="Nature">
        <title>The sunflower genome provides insights into oil metabolism, flowering and Asterid evolution.</title>
        <authorList>
            <person name="Badouin H."/>
            <person name="Gouzy J."/>
            <person name="Grassa C.J."/>
            <person name="Murat F."/>
            <person name="Staton S.E."/>
            <person name="Cottret L."/>
            <person name="Lelandais-Briere C."/>
            <person name="Owens G.L."/>
            <person name="Carrere S."/>
            <person name="Mayjonade B."/>
            <person name="Legrand L."/>
            <person name="Gill N."/>
            <person name="Kane N.C."/>
            <person name="Bowers J.E."/>
            <person name="Hubner S."/>
            <person name="Bellec A."/>
            <person name="Berard A."/>
            <person name="Berges H."/>
            <person name="Blanchet N."/>
            <person name="Boniface M.C."/>
            <person name="Brunel D."/>
            <person name="Catrice O."/>
            <person name="Chaidir N."/>
            <person name="Claudel C."/>
            <person name="Donnadieu C."/>
            <person name="Faraut T."/>
            <person name="Fievet G."/>
            <person name="Helmstetter N."/>
            <person name="King M."/>
            <person name="Knapp S.J."/>
            <person name="Lai Z."/>
            <person name="Le Paslier M.C."/>
            <person name="Lippi Y."/>
            <person name="Lorenzon L."/>
            <person name="Mandel J.R."/>
            <person name="Marage G."/>
            <person name="Marchand G."/>
            <person name="Marquand E."/>
            <person name="Bret-Mestries E."/>
            <person name="Morien E."/>
            <person name="Nambeesan S."/>
            <person name="Nguyen T."/>
            <person name="Pegot-Espagnet P."/>
            <person name="Pouilly N."/>
            <person name="Raftis F."/>
            <person name="Sallet E."/>
            <person name="Schiex T."/>
            <person name="Thomas J."/>
            <person name="Vandecasteele C."/>
            <person name="Vares D."/>
            <person name="Vear F."/>
            <person name="Vautrin S."/>
            <person name="Crespi M."/>
            <person name="Mangin B."/>
            <person name="Burke J.M."/>
            <person name="Salse J."/>
            <person name="Munos S."/>
            <person name="Vincourt P."/>
            <person name="Rieseberg L.H."/>
            <person name="Langlade N.B."/>
        </authorList>
    </citation>
    <scope>NUCLEOTIDE SEQUENCE</scope>
    <source>
        <tissue evidence="2">Leaves</tissue>
    </source>
</reference>
<dbReference type="PANTHER" id="PTHR47463:SF2">
    <property type="entry name" value="F-BOX PROTEIN SKIP16"/>
    <property type="match status" value="1"/>
</dbReference>
<dbReference type="Proteomes" id="UP000215914">
    <property type="component" value="Unassembled WGS sequence"/>
</dbReference>
<dbReference type="InterPro" id="IPR007474">
    <property type="entry name" value="ApaG_domain"/>
</dbReference>
<dbReference type="InterPro" id="IPR036767">
    <property type="entry name" value="ApaG_sf"/>
</dbReference>
<feature type="domain" description="ApaG" evidence="1">
    <location>
        <begin position="1"/>
        <end position="80"/>
    </location>
</feature>
<evidence type="ECO:0000259" key="1">
    <source>
        <dbReference type="PROSITE" id="PS51087"/>
    </source>
</evidence>
<dbReference type="PANTHER" id="PTHR47463">
    <property type="entry name" value="F-BOX PROTEIN SKIP16"/>
    <property type="match status" value="1"/>
</dbReference>
<dbReference type="AlphaFoldDB" id="A0A9K3E5L6"/>
<keyword evidence="3" id="KW-1185">Reference proteome</keyword>
<proteinExistence type="predicted"/>
<dbReference type="PROSITE" id="PS51087">
    <property type="entry name" value="APAG"/>
    <property type="match status" value="1"/>
</dbReference>
<dbReference type="EMBL" id="MNCJ02000329">
    <property type="protein sequence ID" value="KAF5767324.1"/>
    <property type="molecule type" value="Genomic_DNA"/>
</dbReference>
<gene>
    <name evidence="2" type="ORF">HanXRQr2_Chr14g0622981</name>
</gene>
<evidence type="ECO:0000313" key="2">
    <source>
        <dbReference type="EMBL" id="KAF5767324.1"/>
    </source>
</evidence>
<name>A0A9K3E5L6_HELAN</name>
<comment type="caution">
    <text evidence="2">The sequence shown here is derived from an EMBL/GenBank/DDBJ whole genome shotgun (WGS) entry which is preliminary data.</text>
</comment>
<dbReference type="Gene3D" id="2.60.40.1470">
    <property type="entry name" value="ApaG domain"/>
    <property type="match status" value="1"/>
</dbReference>
<dbReference type="SUPFAM" id="SSF110069">
    <property type="entry name" value="ApaG-like"/>
    <property type="match status" value="1"/>
</dbReference>
<accession>A0A9K3E5L6</accession>
<evidence type="ECO:0000313" key="3">
    <source>
        <dbReference type="Proteomes" id="UP000215914"/>
    </source>
</evidence>
<dbReference type="Gramene" id="mRNA:HanXRQr2_Chr14g0622981">
    <property type="protein sequence ID" value="mRNA:HanXRQr2_Chr14g0622981"/>
    <property type="gene ID" value="HanXRQr2_Chr14g0622981"/>
</dbReference>
<sequence>MFGYSIRMLLKPEGFFVHGMSFDSCQLYRRHWIIKSNDNVFPLLRSGEKEFVYECCINFTASPGSIEGSYSFILDRLADP</sequence>